<dbReference type="FunFam" id="3.40.190.10:FF:000066">
    <property type="entry name" value="Glutamate receptor ionotropic, NMDA 3A"/>
    <property type="match status" value="1"/>
</dbReference>
<feature type="domain" description="Ionotropic glutamate receptor L-glutamate and glycine-binding" evidence="25">
    <location>
        <begin position="154"/>
        <end position="207"/>
    </location>
</feature>
<feature type="binding site" evidence="20">
    <location>
        <position position="386"/>
    </location>
    <ligand>
        <name>L-glutamate</name>
        <dbReference type="ChEBI" id="CHEBI:29985"/>
    </ligand>
</feature>
<evidence type="ECO:0000256" key="9">
    <source>
        <dbReference type="ARBA" id="ARBA00023018"/>
    </source>
</evidence>
<feature type="compositionally biased region" description="Polar residues" evidence="23">
    <location>
        <begin position="743"/>
        <end position="754"/>
    </location>
</feature>
<feature type="domain" description="Ionotropic glutamate receptor C-terminal" evidence="24">
    <location>
        <begin position="145"/>
        <end position="460"/>
    </location>
</feature>
<evidence type="ECO:0000256" key="8">
    <source>
        <dbReference type="ARBA" id="ARBA00022989"/>
    </source>
</evidence>
<feature type="binding site" evidence="20">
    <location>
        <position position="218"/>
    </location>
    <ligand>
        <name>L-glutamate</name>
        <dbReference type="ChEBI" id="CHEBI:29985"/>
    </ligand>
</feature>
<evidence type="ECO:0000256" key="18">
    <source>
        <dbReference type="ARBA" id="ARBA00036239"/>
    </source>
</evidence>
<keyword evidence="5" id="KW-0732">Signal</keyword>
<evidence type="ECO:0000259" key="24">
    <source>
        <dbReference type="SMART" id="SM00079"/>
    </source>
</evidence>
<evidence type="ECO:0000256" key="21">
    <source>
        <dbReference type="PIRSR" id="PIRSR601508-2"/>
    </source>
</evidence>
<keyword evidence="2 22" id="KW-0813">Transport</keyword>
<comment type="function">
    <text evidence="22">Receptor for glutamate that functions as a ligand-gated ion channel in the central nervous system and plays an important role in excitatory synaptic transmission. L-glutamate acts as an excitatory neurotransmitter at many synapses in the central nervous system.</text>
</comment>
<keyword evidence="11 22" id="KW-0472">Membrane</keyword>
<keyword evidence="14" id="KW-0325">Glycoprotein</keyword>
<feature type="site" description="Interaction with the cone snail toxin Con-ikot-ikot" evidence="21">
    <location>
        <position position="392"/>
    </location>
</feature>
<comment type="similarity">
    <text evidence="22">Belongs to the glutamate-gated ion channel (TC 1.A.10.1) family.</text>
</comment>
<feature type="transmembrane region" description="Helical" evidence="22">
    <location>
        <begin position="493"/>
        <end position="517"/>
    </location>
</feature>
<evidence type="ECO:0000256" key="16">
    <source>
        <dbReference type="ARBA" id="ARBA00023286"/>
    </source>
</evidence>
<evidence type="ECO:0000256" key="14">
    <source>
        <dbReference type="ARBA" id="ARBA00023180"/>
    </source>
</evidence>
<dbReference type="GO" id="GO:0015276">
    <property type="term" value="F:ligand-gated monoatomic ion channel activity"/>
    <property type="evidence" value="ECO:0007669"/>
    <property type="project" value="InterPro"/>
</dbReference>
<keyword evidence="6" id="KW-0106">Calcium</keyword>
<accession>A0A8B9Z3P7</accession>
<feature type="compositionally biased region" description="Low complexity" evidence="23">
    <location>
        <begin position="725"/>
        <end position="734"/>
    </location>
</feature>
<reference evidence="26" key="1">
    <citation type="submission" date="2025-08" db="UniProtKB">
        <authorList>
            <consortium name="Ensembl"/>
        </authorList>
    </citation>
    <scope>IDENTIFICATION</scope>
</reference>
<reference evidence="26" key="2">
    <citation type="submission" date="2025-09" db="UniProtKB">
        <authorList>
            <consortium name="Ensembl"/>
        </authorList>
    </citation>
    <scope>IDENTIFICATION</scope>
</reference>
<protein>
    <recommendedName>
        <fullName evidence="22">Glutamate receptor</fullName>
    </recommendedName>
</protein>
<dbReference type="FunFam" id="3.40.190.10:FF:000045">
    <property type="entry name" value="Putative glutamate receptor ionotropic NMDA 3A"/>
    <property type="match status" value="1"/>
</dbReference>
<evidence type="ECO:0000256" key="1">
    <source>
        <dbReference type="ARBA" id="ARBA00004651"/>
    </source>
</evidence>
<keyword evidence="7" id="KW-0460">Magnesium</keyword>
<evidence type="ECO:0000256" key="3">
    <source>
        <dbReference type="ARBA" id="ARBA00022475"/>
    </source>
</evidence>
<feature type="transmembrane region" description="Helical" evidence="22">
    <location>
        <begin position="329"/>
        <end position="354"/>
    </location>
</feature>
<evidence type="ECO:0000313" key="27">
    <source>
        <dbReference type="Proteomes" id="UP000694555"/>
    </source>
</evidence>
<evidence type="ECO:0000256" key="19">
    <source>
        <dbReference type="ARBA" id="ARBA00036634"/>
    </source>
</evidence>
<keyword evidence="10 22" id="KW-0406">Ion transport</keyword>
<keyword evidence="27" id="KW-1185">Reference proteome</keyword>
<evidence type="ECO:0000256" key="13">
    <source>
        <dbReference type="ARBA" id="ARBA00023170"/>
    </source>
</evidence>
<comment type="catalytic activity">
    <reaction evidence="19">
        <text>Ca(2+)(in) = Ca(2+)(out)</text>
        <dbReference type="Rhea" id="RHEA:29671"/>
        <dbReference type="ChEBI" id="CHEBI:29108"/>
    </reaction>
</comment>
<evidence type="ECO:0000256" key="17">
    <source>
        <dbReference type="ARBA" id="ARBA00023303"/>
    </source>
</evidence>
<dbReference type="PRINTS" id="PR00177">
    <property type="entry name" value="NMDARECEPTOR"/>
</dbReference>
<comment type="catalytic activity">
    <reaction evidence="18">
        <text>Na(+)(in) = Na(+)(out)</text>
        <dbReference type="Rhea" id="RHEA:34963"/>
        <dbReference type="ChEBI" id="CHEBI:29101"/>
    </reaction>
</comment>
<feature type="binding site" evidence="20">
    <location>
        <position position="430"/>
    </location>
    <ligand>
        <name>L-glutamate</name>
        <dbReference type="ChEBI" id="CHEBI:29985"/>
    </ligand>
</feature>
<dbReference type="CDD" id="cd13720">
    <property type="entry name" value="PBP2_iGluR_NMDA_Nr3"/>
    <property type="match status" value="1"/>
</dbReference>
<name>A0A8B9Z3P7_9AVES</name>
<dbReference type="SUPFAM" id="SSF53850">
    <property type="entry name" value="Periplasmic binding protein-like II"/>
    <property type="match status" value="1"/>
</dbReference>
<comment type="subcellular location">
    <subcellularLocation>
        <location evidence="1">Cell membrane</location>
        <topology evidence="1">Multi-pass membrane protein</topology>
    </subcellularLocation>
    <subcellularLocation>
        <location evidence="22">Postsynaptic cell membrane</location>
        <topology evidence="22">Multi-pass membrane protein</topology>
    </subcellularLocation>
</comment>
<keyword evidence="12" id="KW-1015">Disulfide bond</keyword>
<keyword evidence="8 22" id="KW-1133">Transmembrane helix</keyword>
<evidence type="ECO:0000256" key="10">
    <source>
        <dbReference type="ARBA" id="ARBA00023065"/>
    </source>
</evidence>
<evidence type="ECO:0000256" key="7">
    <source>
        <dbReference type="ARBA" id="ARBA00022842"/>
    </source>
</evidence>
<dbReference type="Pfam" id="PF00060">
    <property type="entry name" value="Lig_chan"/>
    <property type="match status" value="1"/>
</dbReference>
<dbReference type="InterPro" id="IPR019594">
    <property type="entry name" value="Glu/Gly-bd"/>
</dbReference>
<dbReference type="Ensembl" id="ENSBJAT00000001456.1">
    <property type="protein sequence ID" value="ENSBJAP00000001424.1"/>
    <property type="gene ID" value="ENSBJAG00000001069.1"/>
</dbReference>
<evidence type="ECO:0000256" key="2">
    <source>
        <dbReference type="ARBA" id="ARBA00022448"/>
    </source>
</evidence>
<dbReference type="Proteomes" id="UP000694555">
    <property type="component" value="Unplaced"/>
</dbReference>
<feature type="region of interest" description="Disordered" evidence="23">
    <location>
        <begin position="583"/>
        <end position="614"/>
    </location>
</feature>
<feature type="transmembrane region" description="Helical" evidence="22">
    <location>
        <begin position="254"/>
        <end position="277"/>
    </location>
</feature>
<keyword evidence="13 22" id="KW-0675">Receptor</keyword>
<organism evidence="26 27">
    <name type="scientific">Buteo japonicus</name>
    <dbReference type="NCBI Taxonomy" id="224669"/>
    <lineage>
        <taxon>Eukaryota</taxon>
        <taxon>Metazoa</taxon>
        <taxon>Chordata</taxon>
        <taxon>Craniata</taxon>
        <taxon>Vertebrata</taxon>
        <taxon>Euteleostomi</taxon>
        <taxon>Archelosauria</taxon>
        <taxon>Archosauria</taxon>
        <taxon>Dinosauria</taxon>
        <taxon>Saurischia</taxon>
        <taxon>Theropoda</taxon>
        <taxon>Coelurosauria</taxon>
        <taxon>Aves</taxon>
        <taxon>Neognathae</taxon>
        <taxon>Neoaves</taxon>
        <taxon>Telluraves</taxon>
        <taxon>Accipitrimorphae</taxon>
        <taxon>Accipitriformes</taxon>
        <taxon>Accipitridae</taxon>
        <taxon>Accipitrinae</taxon>
        <taxon>Buteo</taxon>
    </lineage>
</organism>
<feature type="transmembrane region" description="Helical" evidence="22">
    <location>
        <begin position="298"/>
        <end position="317"/>
    </location>
</feature>
<keyword evidence="16 22" id="KW-1071">Ligand-gated ion channel</keyword>
<evidence type="ECO:0000313" key="26">
    <source>
        <dbReference type="Ensembl" id="ENSBJAP00000001424.1"/>
    </source>
</evidence>
<keyword evidence="3 22" id="KW-1003">Cell membrane</keyword>
<sequence length="754" mass="82978">AITSAAHVRPDLALLQTMVNCNDRRRVGSESSGLFLSRFLANTSFHGRTGPVRVENATLVRLEQQYRVWSLRRDSRGEPTWVTVGTWHPGEGAGGARVRLRVVTLVEHPFVFTREADEDGSCPAGQLCLDPGTNDSVVLDSLFEELGADNGSVPRAYKKCCYGYCIDLLEKLAEDVPFDFELYIVGDGKYGAWKNGRWTGLVGDLLSGTAHMAVTSFSINSARSKVIDFTSPFFSTSLGILVRTKDTASPIGAFMWPLHWTMWVGIFVALHMTALFLTLYEWKSPYGMTPHGRNRMKIFSYSSALNLCYAILFGRTVSSKTPKCCTGRFLMNLWAIFCLLVLSSYTANLAAVMVGDKTFEELSGIHDPKLHHPSQGFRFGTVWESSAEEYIKKSFPEMHEYMRRYNVPTTPAGVTMLKTEPPKLNAFIMDKSLLDYEVSIDSDCKLLTVGKPFAIEGLRGGVCSREGRVSVCVCACVCTCTLQMGIYHFSGLFVLLCIGLSGSLLTSLGEHVFYRLVLPRIKRKKKFNYWLHTSQVGLVGTGSPSAQKTPHPVPLCNRQAPAAGQHWSTLRKEARRVRFQVDKAPSKGEGSLQHPRNGQALQPPDRAASESELRELEEKIQEMRDQLRAALVRKSELVAVLGTVKSSRALPAPAQPTPWAGRRQAVPPKKHPRSGCSAVSRAGQTTTHSLGRSRSRDEGWKEKSPWGDRIGGGGNVLGLPPCPSSGPFVSSSPPSCWPGDRGLNSSQQPSVRGG</sequence>
<dbReference type="Gene3D" id="3.40.190.10">
    <property type="entry name" value="Periplasmic binding protein-like II"/>
    <property type="match status" value="3"/>
</dbReference>
<evidence type="ECO:0000256" key="4">
    <source>
        <dbReference type="ARBA" id="ARBA00022692"/>
    </source>
</evidence>
<dbReference type="Pfam" id="PF10613">
    <property type="entry name" value="Lig_chan-Glu_bd"/>
    <property type="match status" value="1"/>
</dbReference>
<keyword evidence="15 22" id="KW-0628">Postsynaptic cell membrane</keyword>
<keyword evidence="17 22" id="KW-0407">Ion channel</keyword>
<dbReference type="InterPro" id="IPR028082">
    <property type="entry name" value="Peripla_BP_I"/>
</dbReference>
<evidence type="ECO:0000256" key="12">
    <source>
        <dbReference type="ARBA" id="ARBA00023157"/>
    </source>
</evidence>
<dbReference type="GO" id="GO:0038023">
    <property type="term" value="F:signaling receptor activity"/>
    <property type="evidence" value="ECO:0007669"/>
    <property type="project" value="InterPro"/>
</dbReference>
<evidence type="ECO:0000256" key="5">
    <source>
        <dbReference type="ARBA" id="ARBA00022729"/>
    </source>
</evidence>
<dbReference type="SMART" id="SM00918">
    <property type="entry name" value="Lig_chan-Glu_bd"/>
    <property type="match status" value="1"/>
</dbReference>
<evidence type="ECO:0000256" key="11">
    <source>
        <dbReference type="ARBA" id="ARBA00023136"/>
    </source>
</evidence>
<keyword evidence="9 22" id="KW-0770">Synapse</keyword>
<dbReference type="SUPFAM" id="SSF53822">
    <property type="entry name" value="Periplasmic binding protein-like I"/>
    <property type="match status" value="1"/>
</dbReference>
<feature type="compositionally biased region" description="Polar residues" evidence="23">
    <location>
        <begin position="682"/>
        <end position="692"/>
    </location>
</feature>
<feature type="site" description="Crucial to convey clamshell closure to channel opening" evidence="21">
    <location>
        <position position="362"/>
    </location>
</feature>
<dbReference type="InterPro" id="IPR015683">
    <property type="entry name" value="Ionotropic_Glu_rcpt"/>
</dbReference>
<dbReference type="InterPro" id="IPR001320">
    <property type="entry name" value="Iontro_rcpt_C"/>
</dbReference>
<dbReference type="SMART" id="SM00079">
    <property type="entry name" value="PBPe"/>
    <property type="match status" value="1"/>
</dbReference>
<dbReference type="PANTHER" id="PTHR18966">
    <property type="entry name" value="IONOTROPIC GLUTAMATE RECEPTOR"/>
    <property type="match status" value="1"/>
</dbReference>
<evidence type="ECO:0000256" key="15">
    <source>
        <dbReference type="ARBA" id="ARBA00023257"/>
    </source>
</evidence>
<proteinExistence type="inferred from homology"/>
<dbReference type="GO" id="GO:0045211">
    <property type="term" value="C:postsynaptic membrane"/>
    <property type="evidence" value="ECO:0007669"/>
    <property type="project" value="UniProtKB-SubCell"/>
</dbReference>
<feature type="binding site" evidence="20">
    <location>
        <position position="223"/>
    </location>
    <ligand>
        <name>L-glutamate</name>
        <dbReference type="ChEBI" id="CHEBI:29985"/>
    </ligand>
</feature>
<keyword evidence="4 22" id="KW-0812">Transmembrane</keyword>
<evidence type="ECO:0000256" key="20">
    <source>
        <dbReference type="PIRSR" id="PIRSR601508-1"/>
    </source>
</evidence>
<evidence type="ECO:0000259" key="25">
    <source>
        <dbReference type="SMART" id="SM00918"/>
    </source>
</evidence>
<dbReference type="InterPro" id="IPR001508">
    <property type="entry name" value="Iono_Glu_rcpt_met"/>
</dbReference>
<evidence type="ECO:0000256" key="22">
    <source>
        <dbReference type="RuleBase" id="RU367118"/>
    </source>
</evidence>
<evidence type="ECO:0000256" key="6">
    <source>
        <dbReference type="ARBA" id="ARBA00022837"/>
    </source>
</evidence>
<evidence type="ECO:0000256" key="23">
    <source>
        <dbReference type="SAM" id="MobiDB-lite"/>
    </source>
</evidence>
<feature type="region of interest" description="Disordered" evidence="23">
    <location>
        <begin position="649"/>
        <end position="754"/>
    </location>
</feature>
<dbReference type="AlphaFoldDB" id="A0A8B9Z3P7"/>
<feature type="compositionally biased region" description="Basic and acidic residues" evidence="23">
    <location>
        <begin position="694"/>
        <end position="706"/>
    </location>
</feature>